<dbReference type="InterPro" id="IPR043519">
    <property type="entry name" value="NT_sf"/>
</dbReference>
<keyword evidence="10" id="KW-1185">Reference proteome</keyword>
<feature type="domain" description="PII-uridylyltransferase/Glutamine-synthetase adenylyltransferase" evidence="8">
    <location>
        <begin position="358"/>
        <end position="498"/>
    </location>
</feature>
<feature type="domain" description="Glutamate-ammonia ligase adenylyltransferase repeated" evidence="7">
    <location>
        <begin position="150"/>
        <end position="337"/>
    </location>
</feature>
<dbReference type="GO" id="GO:0008882">
    <property type="term" value="F:[glutamate-ammonia-ligase] adenylyltransferase activity"/>
    <property type="evidence" value="ECO:0007669"/>
    <property type="project" value="InterPro"/>
</dbReference>
<feature type="domain" description="Glutamate-ammonia ligase adenylyltransferase repeated" evidence="7">
    <location>
        <begin position="604"/>
        <end position="841"/>
    </location>
</feature>
<dbReference type="SUPFAM" id="SSF81301">
    <property type="entry name" value="Nucleotidyltransferase"/>
    <property type="match status" value="2"/>
</dbReference>
<evidence type="ECO:0000256" key="3">
    <source>
        <dbReference type="ARBA" id="ARBA00022741"/>
    </source>
</evidence>
<keyword evidence="3" id="KW-0547">Nucleotide-binding</keyword>
<dbReference type="STRING" id="648782.SAMN04488554_1302"/>
<protein>
    <submittedName>
        <fullName evidence="9">Glutamate-ammonia-ligase adenylyltransferase</fullName>
    </submittedName>
</protein>
<dbReference type="EMBL" id="FNTX01000001">
    <property type="protein sequence ID" value="SEE01178.1"/>
    <property type="molecule type" value="Genomic_DNA"/>
</dbReference>
<dbReference type="InterPro" id="IPR013546">
    <property type="entry name" value="PII_UdlTrfase/GS_AdlTrfase"/>
</dbReference>
<evidence type="ECO:0000256" key="6">
    <source>
        <dbReference type="ARBA" id="ARBA00023268"/>
    </source>
</evidence>
<evidence type="ECO:0000313" key="10">
    <source>
        <dbReference type="Proteomes" id="UP000199220"/>
    </source>
</evidence>
<reference evidence="10" key="1">
    <citation type="submission" date="2016-10" db="EMBL/GenBank/DDBJ databases">
        <authorList>
            <person name="Varghese N."/>
            <person name="Submissions S."/>
        </authorList>
    </citation>
    <scope>NUCLEOTIDE SEQUENCE [LARGE SCALE GENOMIC DNA]</scope>
    <source>
        <strain evidence="10">DSM 21368</strain>
    </source>
</reference>
<gene>
    <name evidence="9" type="ORF">SAMN04488554_1302</name>
</gene>
<keyword evidence="5" id="KW-0460">Magnesium</keyword>
<proteinExistence type="predicted"/>
<dbReference type="GO" id="GO:0000820">
    <property type="term" value="P:regulation of glutamine family amino acid metabolic process"/>
    <property type="evidence" value="ECO:0007669"/>
    <property type="project" value="TreeGrafter"/>
</dbReference>
<dbReference type="Gene3D" id="1.20.120.330">
    <property type="entry name" value="Nucleotidyltransferases domain 2"/>
    <property type="match status" value="2"/>
</dbReference>
<dbReference type="SUPFAM" id="SSF81593">
    <property type="entry name" value="Nucleotidyltransferase substrate binding subunit/domain"/>
    <property type="match status" value="2"/>
</dbReference>
<name>A0A1H5FDJ1_9MICO</name>
<dbReference type="Pfam" id="PF08335">
    <property type="entry name" value="GlnD_UR_UTase"/>
    <property type="match status" value="2"/>
</dbReference>
<dbReference type="InterPro" id="IPR023057">
    <property type="entry name" value="GlnE"/>
</dbReference>
<keyword evidence="2 9" id="KW-0548">Nucleotidyltransferase</keyword>
<dbReference type="Gene3D" id="1.20.120.1510">
    <property type="match status" value="1"/>
</dbReference>
<evidence type="ECO:0000256" key="4">
    <source>
        <dbReference type="ARBA" id="ARBA00022840"/>
    </source>
</evidence>
<dbReference type="CDD" id="cd05401">
    <property type="entry name" value="NT_GlnE_GlnD_like"/>
    <property type="match status" value="2"/>
</dbReference>
<dbReference type="NCBIfam" id="NF010707">
    <property type="entry name" value="PRK14109.1"/>
    <property type="match status" value="1"/>
</dbReference>
<keyword evidence="1 9" id="KW-0808">Transferase</keyword>
<dbReference type="PANTHER" id="PTHR30621:SF0">
    <property type="entry name" value="BIFUNCTIONAL GLUTAMINE SYNTHETASE ADENYLYLTRANSFERASE_ADENYLYL-REMOVING ENZYME"/>
    <property type="match status" value="1"/>
</dbReference>
<evidence type="ECO:0000259" key="7">
    <source>
        <dbReference type="Pfam" id="PF03710"/>
    </source>
</evidence>
<evidence type="ECO:0000259" key="8">
    <source>
        <dbReference type="Pfam" id="PF08335"/>
    </source>
</evidence>
<organism evidence="9 10">
    <name type="scientific">Ruania alba</name>
    <dbReference type="NCBI Taxonomy" id="648782"/>
    <lineage>
        <taxon>Bacteria</taxon>
        <taxon>Bacillati</taxon>
        <taxon>Actinomycetota</taxon>
        <taxon>Actinomycetes</taxon>
        <taxon>Micrococcales</taxon>
        <taxon>Ruaniaceae</taxon>
        <taxon>Ruania</taxon>
    </lineage>
</organism>
<dbReference type="AlphaFoldDB" id="A0A1H5FDJ1"/>
<dbReference type="GO" id="GO:0005524">
    <property type="term" value="F:ATP binding"/>
    <property type="evidence" value="ECO:0007669"/>
    <property type="project" value="UniProtKB-KW"/>
</dbReference>
<dbReference type="Proteomes" id="UP000199220">
    <property type="component" value="Unassembled WGS sequence"/>
</dbReference>
<dbReference type="RefSeq" id="WP_089772192.1">
    <property type="nucleotide sequence ID" value="NZ_FNTX01000001.1"/>
</dbReference>
<feature type="domain" description="PII-uridylyltransferase/Glutamine-synthetase adenylyltransferase" evidence="8">
    <location>
        <begin position="876"/>
        <end position="1008"/>
    </location>
</feature>
<dbReference type="GO" id="GO:0016874">
    <property type="term" value="F:ligase activity"/>
    <property type="evidence" value="ECO:0007669"/>
    <property type="project" value="UniProtKB-KW"/>
</dbReference>
<dbReference type="OrthoDB" id="9759366at2"/>
<sequence length="1011" mass="110112">MGRPVSLTGLLARAGFREVSRDADMFAEPFLAGVCDRLEADGLERLVAALGRAADPDQALLSLLRLGEAAQPEEGRLQQVLATDSVHRDRLLAVLGASPALGDWLVSHPADAGLVIDGPDGVRRDPSAVRALMLESVGADPTALVPVAGAPGGEGTLDEMRRSYRRMLLEIATEDLTSDDPEALLPDVAAALAHLAGAALEAALALARAELPDRGMGVRLAVLGMGKTGGAELNYISDVDVIYVAEPAGDEAEDVALRTGTKLAAALARMCSMPSREPALWEVDAALRPEGKNGPLVRTLSSHVSYYERWAKTWEFQALLKARHVAGDAQLSAAYLEATRPMVWDAVGRENFVEDAQAMRRRVEDHVPVAEAERQIKLGRGGLRDVEFTVQLLQLVHGRVDPAIRSANTLDALAALSAGGYVGRDHAAELGRCYRFLRVLEHRVQLARLRRTHLMPTSAEELLRLARAARLTVDGPDGLNARWRATRRQVRRLHEDLFYRPLLPETARLSADDVTLTAEAATARLRAIGYQDPDGATRHIKALTEGVSRRASIQRQLLPVMLGWFAEGSDPDGALLAFRKLSDSLGSTHWYLKLLRDSGAAADRLAHLLAASTYVADNLAQLTDAVAWLDEDKDLQPRTPEALETQMDAMLVRRADAKKAASAVRFLRRRELTRGSVRDVLEHVPVDTCRRVIAPAADMALAGALRIAAHEANTKHGLEDSPTDFLVVAMGRLGGGEIGYASDADVMFVHDPRPGADQQLAKEWAVDVAGAIGSLLGVMSTEPQLQVDTALRPEGKQGPVVRTLDSYAEYYQRWALGWERQALLRARQAGGDPGLGERFARLIDPYRYPAAGLDSGELRELRRIKARVEAERLPRGVPATHHLKLGRGGLSDVEWTAQLLQLQHAGQHPELRVTGTREALLAARDLTLLSGSDADRLIRAWELATRLRNAIVLASGRTHGQRVDVLPSERQTLATVSRLLGYPVGHAVDLEQDWLRAARHARTVMERVFYG</sequence>
<evidence type="ECO:0000256" key="5">
    <source>
        <dbReference type="ARBA" id="ARBA00022842"/>
    </source>
</evidence>
<evidence type="ECO:0000256" key="2">
    <source>
        <dbReference type="ARBA" id="ARBA00022695"/>
    </source>
</evidence>
<keyword evidence="4" id="KW-0067">ATP-binding</keyword>
<dbReference type="Gene3D" id="3.30.460.10">
    <property type="entry name" value="Beta Polymerase, domain 2"/>
    <property type="match status" value="2"/>
</dbReference>
<accession>A0A1H5FDJ1</accession>
<evidence type="ECO:0000313" key="9">
    <source>
        <dbReference type="EMBL" id="SEE01178.1"/>
    </source>
</evidence>
<dbReference type="PANTHER" id="PTHR30621">
    <property type="entry name" value="GLUTAMINE SYNTHETASE ADENYLYLTRANSFERASE"/>
    <property type="match status" value="1"/>
</dbReference>
<dbReference type="GO" id="GO:0005829">
    <property type="term" value="C:cytosol"/>
    <property type="evidence" value="ECO:0007669"/>
    <property type="project" value="TreeGrafter"/>
</dbReference>
<dbReference type="Pfam" id="PF03710">
    <property type="entry name" value="GlnE"/>
    <property type="match status" value="2"/>
</dbReference>
<keyword evidence="9" id="KW-0436">Ligase</keyword>
<keyword evidence="6" id="KW-0511">Multifunctional enzyme</keyword>
<evidence type="ECO:0000256" key="1">
    <source>
        <dbReference type="ARBA" id="ARBA00022679"/>
    </source>
</evidence>
<dbReference type="InterPro" id="IPR005190">
    <property type="entry name" value="GlnE_rpt_dom"/>
</dbReference>